<keyword evidence="3 5" id="KW-1133">Transmembrane helix</keyword>
<feature type="transmembrane region" description="Helical" evidence="5">
    <location>
        <begin position="335"/>
        <end position="353"/>
    </location>
</feature>
<dbReference type="GO" id="GO:0016874">
    <property type="term" value="F:ligase activity"/>
    <property type="evidence" value="ECO:0007669"/>
    <property type="project" value="UniProtKB-KW"/>
</dbReference>
<feature type="transmembrane region" description="Helical" evidence="5">
    <location>
        <begin position="106"/>
        <end position="124"/>
    </location>
</feature>
<keyword evidence="4 5" id="KW-0472">Membrane</keyword>
<dbReference type="EMBL" id="JAGGKS010000004">
    <property type="protein sequence ID" value="MBP1925693.1"/>
    <property type="molecule type" value="Genomic_DNA"/>
</dbReference>
<dbReference type="InterPro" id="IPR007016">
    <property type="entry name" value="O-antigen_ligase-rel_domated"/>
</dbReference>
<comment type="subcellular location">
    <subcellularLocation>
        <location evidence="1">Membrane</location>
        <topology evidence="1">Multi-pass membrane protein</topology>
    </subcellularLocation>
</comment>
<evidence type="ECO:0000256" key="4">
    <source>
        <dbReference type="ARBA" id="ARBA00023136"/>
    </source>
</evidence>
<organism evidence="7 8">
    <name type="scientific">Sedimentibacter acidaminivorans</name>
    <dbReference type="NCBI Taxonomy" id="913099"/>
    <lineage>
        <taxon>Bacteria</taxon>
        <taxon>Bacillati</taxon>
        <taxon>Bacillota</taxon>
        <taxon>Tissierellia</taxon>
        <taxon>Sedimentibacter</taxon>
    </lineage>
</organism>
<feature type="domain" description="O-antigen ligase-related" evidence="6">
    <location>
        <begin position="182"/>
        <end position="316"/>
    </location>
</feature>
<name>A0ABS4GDC5_9FIRM</name>
<feature type="transmembrane region" description="Helical" evidence="5">
    <location>
        <begin position="359"/>
        <end position="376"/>
    </location>
</feature>
<feature type="transmembrane region" description="Helical" evidence="5">
    <location>
        <begin position="299"/>
        <end position="323"/>
    </location>
</feature>
<keyword evidence="2 5" id="KW-0812">Transmembrane</keyword>
<keyword evidence="8" id="KW-1185">Reference proteome</keyword>
<dbReference type="PANTHER" id="PTHR37422:SF17">
    <property type="entry name" value="O-ANTIGEN LIGASE"/>
    <property type="match status" value="1"/>
</dbReference>
<sequence length="390" mass="45219">MDSTMKKDEQFYILLILSIVFIPAAYVFVAAVFIVQIYRGEYKIISYIKSNKYLLIVMLYIIIGVVFSNYLIISLLYGIIMLLCMYSVGLTAVYIERISIKKMKKLIYIVSLVVFIIGIAQYLNPHFVMPQKWVDVEEFKLKKRIFSTFFNPNVFGFYINIILIILCGEINIKDKSYKEIVLFALGLVCMFLTFSRATWISLVVSLVISGILFDKKYFKFALFVFVVIIGFDKILNIGRSNPVKMIEDSSMMYRIEIWKACFSIVKDNMLTGIGFGTLFKYISSYSDIVKPNIEHCHNLYIQVLTESGIIGFGGFIFIIFKLISNTWREAKKRNNQRWITSFSIIVMVLVHGTVDSVSLTPQIMMILSVYIGYMFGMERIYKNFSFITFQ</sequence>
<feature type="transmembrane region" description="Helical" evidence="5">
    <location>
        <begin position="217"/>
        <end position="236"/>
    </location>
</feature>
<accession>A0ABS4GDC5</accession>
<evidence type="ECO:0000313" key="8">
    <source>
        <dbReference type="Proteomes" id="UP001519342"/>
    </source>
</evidence>
<feature type="transmembrane region" description="Helical" evidence="5">
    <location>
        <begin position="74"/>
        <end position="94"/>
    </location>
</feature>
<feature type="transmembrane region" description="Helical" evidence="5">
    <location>
        <begin position="257"/>
        <end position="279"/>
    </location>
</feature>
<evidence type="ECO:0000313" key="7">
    <source>
        <dbReference type="EMBL" id="MBP1925693.1"/>
    </source>
</evidence>
<dbReference type="Proteomes" id="UP001519342">
    <property type="component" value="Unassembled WGS sequence"/>
</dbReference>
<proteinExistence type="predicted"/>
<evidence type="ECO:0000256" key="3">
    <source>
        <dbReference type="ARBA" id="ARBA00022989"/>
    </source>
</evidence>
<dbReference type="PANTHER" id="PTHR37422">
    <property type="entry name" value="TEICHURONIC ACID BIOSYNTHESIS PROTEIN TUAE"/>
    <property type="match status" value="1"/>
</dbReference>
<protein>
    <submittedName>
        <fullName evidence="7">O-antigen ligase</fullName>
    </submittedName>
</protein>
<feature type="transmembrane region" description="Helical" evidence="5">
    <location>
        <begin position="12"/>
        <end position="38"/>
    </location>
</feature>
<evidence type="ECO:0000256" key="2">
    <source>
        <dbReference type="ARBA" id="ARBA00022692"/>
    </source>
</evidence>
<comment type="caution">
    <text evidence="7">The sequence shown here is derived from an EMBL/GenBank/DDBJ whole genome shotgun (WGS) entry which is preliminary data.</text>
</comment>
<evidence type="ECO:0000256" key="1">
    <source>
        <dbReference type="ARBA" id="ARBA00004141"/>
    </source>
</evidence>
<evidence type="ECO:0000256" key="5">
    <source>
        <dbReference type="SAM" id="Phobius"/>
    </source>
</evidence>
<gene>
    <name evidence="7" type="ORF">J2Z76_001554</name>
</gene>
<feature type="transmembrane region" description="Helical" evidence="5">
    <location>
        <begin position="50"/>
        <end position="68"/>
    </location>
</feature>
<keyword evidence="7" id="KW-0436">Ligase</keyword>
<feature type="transmembrane region" description="Helical" evidence="5">
    <location>
        <begin position="144"/>
        <end position="168"/>
    </location>
</feature>
<dbReference type="InterPro" id="IPR051533">
    <property type="entry name" value="WaaL-like"/>
</dbReference>
<feature type="transmembrane region" description="Helical" evidence="5">
    <location>
        <begin position="180"/>
        <end position="211"/>
    </location>
</feature>
<evidence type="ECO:0000259" key="6">
    <source>
        <dbReference type="Pfam" id="PF04932"/>
    </source>
</evidence>
<reference evidence="7 8" key="1">
    <citation type="submission" date="2021-03" db="EMBL/GenBank/DDBJ databases">
        <title>Genomic Encyclopedia of Type Strains, Phase IV (KMG-IV): sequencing the most valuable type-strain genomes for metagenomic binning, comparative biology and taxonomic classification.</title>
        <authorList>
            <person name="Goeker M."/>
        </authorList>
    </citation>
    <scope>NUCLEOTIDE SEQUENCE [LARGE SCALE GENOMIC DNA]</scope>
    <source>
        <strain evidence="7 8">DSM 24004</strain>
    </source>
</reference>
<dbReference type="Pfam" id="PF04932">
    <property type="entry name" value="Wzy_C"/>
    <property type="match status" value="1"/>
</dbReference>